<feature type="transmembrane region" description="Helical" evidence="6">
    <location>
        <begin position="192"/>
        <end position="210"/>
    </location>
</feature>
<feature type="domain" description="DUF5935" evidence="8">
    <location>
        <begin position="1"/>
        <end position="187"/>
    </location>
</feature>
<dbReference type="Pfam" id="PF04932">
    <property type="entry name" value="Wzy_C"/>
    <property type="match status" value="1"/>
</dbReference>
<evidence type="ECO:0000256" key="3">
    <source>
        <dbReference type="ARBA" id="ARBA00022989"/>
    </source>
</evidence>
<keyword evidence="9" id="KW-0436">Ligase</keyword>
<dbReference type="InterPro" id="IPR007016">
    <property type="entry name" value="O-antigen_ligase-rel_domated"/>
</dbReference>
<protein>
    <submittedName>
        <fullName evidence="9">O-glycosylation ligase, exosortase A system-associated</fullName>
    </submittedName>
</protein>
<evidence type="ECO:0000256" key="6">
    <source>
        <dbReference type="SAM" id="Phobius"/>
    </source>
</evidence>
<proteinExistence type="predicted"/>
<evidence type="ECO:0000313" key="10">
    <source>
        <dbReference type="Proteomes" id="UP000740754"/>
    </source>
</evidence>
<feature type="transmembrane region" description="Helical" evidence="6">
    <location>
        <begin position="128"/>
        <end position="149"/>
    </location>
</feature>
<evidence type="ECO:0000259" key="7">
    <source>
        <dbReference type="Pfam" id="PF04932"/>
    </source>
</evidence>
<evidence type="ECO:0000256" key="1">
    <source>
        <dbReference type="ARBA" id="ARBA00004141"/>
    </source>
</evidence>
<evidence type="ECO:0000259" key="8">
    <source>
        <dbReference type="Pfam" id="PF19358"/>
    </source>
</evidence>
<name>A0ABX1I7Z6_9GAMM</name>
<feature type="transmembrane region" description="Helical" evidence="6">
    <location>
        <begin position="355"/>
        <end position="376"/>
    </location>
</feature>
<reference evidence="9 10" key="1">
    <citation type="submission" date="2020-04" db="EMBL/GenBank/DDBJ databases">
        <title>Draft Whole-Genome sequence of Marichromatium bheemlicum DSM 18632, type strain.</title>
        <authorList>
            <person name="Kyndt J.A."/>
            <person name="Meyer T.E."/>
        </authorList>
    </citation>
    <scope>NUCLEOTIDE SEQUENCE [LARGE SCALE GENOMIC DNA]</scope>
    <source>
        <strain evidence="9 10">DSM 18632</strain>
    </source>
</reference>
<dbReference type="Proteomes" id="UP000740754">
    <property type="component" value="Unassembled WGS sequence"/>
</dbReference>
<dbReference type="InterPro" id="IPR045979">
    <property type="entry name" value="DUF5935"/>
</dbReference>
<dbReference type="RefSeq" id="WP_168668903.1">
    <property type="nucleotide sequence ID" value="NZ_JAAXKX010000011.1"/>
</dbReference>
<dbReference type="EMBL" id="JAAXKX010000011">
    <property type="protein sequence ID" value="NKN33393.1"/>
    <property type="molecule type" value="Genomic_DNA"/>
</dbReference>
<evidence type="ECO:0000256" key="4">
    <source>
        <dbReference type="ARBA" id="ARBA00023136"/>
    </source>
</evidence>
<evidence type="ECO:0000256" key="2">
    <source>
        <dbReference type="ARBA" id="ARBA00022692"/>
    </source>
</evidence>
<feature type="transmembrane region" description="Helical" evidence="6">
    <location>
        <begin position="236"/>
        <end position="253"/>
    </location>
</feature>
<feature type="transmembrane region" description="Helical" evidence="6">
    <location>
        <begin position="43"/>
        <end position="64"/>
    </location>
</feature>
<evidence type="ECO:0000256" key="5">
    <source>
        <dbReference type="SAM" id="MobiDB-lite"/>
    </source>
</evidence>
<evidence type="ECO:0000313" key="9">
    <source>
        <dbReference type="EMBL" id="NKN33393.1"/>
    </source>
</evidence>
<feature type="transmembrane region" description="Helical" evidence="6">
    <location>
        <begin position="76"/>
        <end position="99"/>
    </location>
</feature>
<organism evidence="9 10">
    <name type="scientific">Marichromatium bheemlicum</name>
    <dbReference type="NCBI Taxonomy" id="365339"/>
    <lineage>
        <taxon>Bacteria</taxon>
        <taxon>Pseudomonadati</taxon>
        <taxon>Pseudomonadota</taxon>
        <taxon>Gammaproteobacteria</taxon>
        <taxon>Chromatiales</taxon>
        <taxon>Chromatiaceae</taxon>
        <taxon>Marichromatium</taxon>
    </lineage>
</organism>
<dbReference type="NCBIfam" id="TIGR03097">
    <property type="entry name" value="PEP_O_lig_1"/>
    <property type="match status" value="1"/>
</dbReference>
<comment type="subcellular location">
    <subcellularLocation>
        <location evidence="1">Membrane</location>
        <topology evidence="1">Multi-pass membrane protein</topology>
    </subcellularLocation>
</comment>
<sequence length="426" mass="48100">MRDVAITLIIFGLLPVILSRPYVGILVWSWLGYMNPHRLAWGFSTTMPFAMMVALATFAAMIASKERHPLPWSRETVVLLVLVLWMFMTTVFSLYPWLAWPQWDKVWRIMLMTYVTLMLINDPQRLRLLVYVIALSLGFYGFKGGAFVLTGGSANSVLGPTGSFIEDRNSLGLAMIMTVPLLYFMRSQMVHAWVRAALLLGIVLTLIAIVGTHSRGALLGLAAMMLFFLLKSRQKFAAILAMIPLALVLLYVMPEEWFQRMETIEHWEEDESASERVRAWHNAIDLAQQRFIGGGMRALVLWGGRDSHSIYFGMLGEHGWVGLGLFLLLLGLTWRSASWIIRHAKREPELRWARDLAAMIQVSLIGYMVAGAFLGLQYFDMYYHLVVIVVMTKILVRRALEPEPEAPARPPALGRRTSVAARGGDG</sequence>
<keyword evidence="2 6" id="KW-0812">Transmembrane</keyword>
<dbReference type="PANTHER" id="PTHR37422:SF13">
    <property type="entry name" value="LIPOPOLYSACCHARIDE BIOSYNTHESIS PROTEIN PA4999-RELATED"/>
    <property type="match status" value="1"/>
</dbReference>
<dbReference type="PANTHER" id="PTHR37422">
    <property type="entry name" value="TEICHURONIC ACID BIOSYNTHESIS PROTEIN TUAE"/>
    <property type="match status" value="1"/>
</dbReference>
<dbReference type="Pfam" id="PF19358">
    <property type="entry name" value="DUF5935"/>
    <property type="match status" value="1"/>
</dbReference>
<feature type="domain" description="O-antigen ligase-related" evidence="7">
    <location>
        <begin position="201"/>
        <end position="327"/>
    </location>
</feature>
<dbReference type="InterPro" id="IPR017528">
    <property type="entry name" value="CHP03097O-antigen_lig-rel"/>
</dbReference>
<keyword evidence="4 6" id="KW-0472">Membrane</keyword>
<dbReference type="InterPro" id="IPR051533">
    <property type="entry name" value="WaaL-like"/>
</dbReference>
<keyword evidence="10" id="KW-1185">Reference proteome</keyword>
<feature type="region of interest" description="Disordered" evidence="5">
    <location>
        <begin position="404"/>
        <end position="426"/>
    </location>
</feature>
<dbReference type="GO" id="GO:0016874">
    <property type="term" value="F:ligase activity"/>
    <property type="evidence" value="ECO:0007669"/>
    <property type="project" value="UniProtKB-KW"/>
</dbReference>
<keyword evidence="3 6" id="KW-1133">Transmembrane helix</keyword>
<accession>A0ABX1I7Z6</accession>
<comment type="caution">
    <text evidence="9">The sequence shown here is derived from an EMBL/GenBank/DDBJ whole genome shotgun (WGS) entry which is preliminary data.</text>
</comment>
<gene>
    <name evidence="9" type="ORF">HF203_09175</name>
</gene>
<feature type="transmembrane region" description="Helical" evidence="6">
    <location>
        <begin position="169"/>
        <end position="185"/>
    </location>
</feature>
<feature type="transmembrane region" description="Helical" evidence="6">
    <location>
        <begin position="310"/>
        <end position="334"/>
    </location>
</feature>